<name>A0A0C3Q916_9AGAM</name>
<gene>
    <name evidence="2" type="ORF">M407DRAFT_220750</name>
</gene>
<sequence>MPGHARGPLSSREIEIYAKSALHVYHRGQSYTEYDFKAEDIKLLFPNYRIVFVFPWQSAQKKQNFFAVFTSPDAAADARQQHKAPSWSVEPVDKHKAGRLVDLLQRIEVPKARPNRLPPNGPARNDNSLSPTPPQPSPSPSISNTPASRYYDSQPPGWASTSHAPLKRSAHDAFNSSSDLEHPFKRRSRAASSIDAPLPVSTATHQSDPLSSCPSWALEEMDRLRTELAHLKDKHVTESIEPEMRTLKITPDPERISRESSNQPPVVGPVHQHPTPPNAPTETRSAETREAGVATDSEDLCAEFDAIIHDLRQQLDSEHKIRLSLESELREEKQISETLSKSEAEIRKQLEGAMESIRHGDIYRGQFEALSFEREQLRAKVRTLEASGSASLAKIRSLPTSEDNQLMRGALVAEATRRVNAERARDEARAAKSDLEARIPAVVQLYKELEGIAVRAGV</sequence>
<feature type="non-terminal residue" evidence="2">
    <location>
        <position position="458"/>
    </location>
</feature>
<dbReference type="Proteomes" id="UP000054248">
    <property type="component" value="Unassembled WGS sequence"/>
</dbReference>
<protein>
    <submittedName>
        <fullName evidence="2">Uncharacterized protein</fullName>
    </submittedName>
</protein>
<feature type="region of interest" description="Disordered" evidence="1">
    <location>
        <begin position="105"/>
        <end position="213"/>
    </location>
</feature>
<feature type="compositionally biased region" description="Polar residues" evidence="1">
    <location>
        <begin position="201"/>
        <end position="213"/>
    </location>
</feature>
<reference evidence="3" key="2">
    <citation type="submission" date="2015-01" db="EMBL/GenBank/DDBJ databases">
        <title>Evolutionary Origins and Diversification of the Mycorrhizal Mutualists.</title>
        <authorList>
            <consortium name="DOE Joint Genome Institute"/>
            <consortium name="Mycorrhizal Genomics Consortium"/>
            <person name="Kohler A."/>
            <person name="Kuo A."/>
            <person name="Nagy L.G."/>
            <person name="Floudas D."/>
            <person name="Copeland A."/>
            <person name="Barry K.W."/>
            <person name="Cichocki N."/>
            <person name="Veneault-Fourrey C."/>
            <person name="LaButti K."/>
            <person name="Lindquist E.A."/>
            <person name="Lipzen A."/>
            <person name="Lundell T."/>
            <person name="Morin E."/>
            <person name="Murat C."/>
            <person name="Riley R."/>
            <person name="Ohm R."/>
            <person name="Sun H."/>
            <person name="Tunlid A."/>
            <person name="Henrissat B."/>
            <person name="Grigoriev I.V."/>
            <person name="Hibbett D.S."/>
            <person name="Martin F."/>
        </authorList>
    </citation>
    <scope>NUCLEOTIDE SEQUENCE [LARGE SCALE GENOMIC DNA]</scope>
    <source>
        <strain evidence="3">MUT 4182</strain>
    </source>
</reference>
<dbReference type="HOGENOM" id="CLU_599323_0_0_1"/>
<dbReference type="EMBL" id="KN823178">
    <property type="protein sequence ID" value="KIO20324.1"/>
    <property type="molecule type" value="Genomic_DNA"/>
</dbReference>
<feature type="compositionally biased region" description="Low complexity" evidence="1">
    <location>
        <begin position="263"/>
        <end position="273"/>
    </location>
</feature>
<evidence type="ECO:0000313" key="3">
    <source>
        <dbReference type="Proteomes" id="UP000054248"/>
    </source>
</evidence>
<dbReference type="OrthoDB" id="3239855at2759"/>
<evidence type="ECO:0000313" key="2">
    <source>
        <dbReference type="EMBL" id="KIO20324.1"/>
    </source>
</evidence>
<feature type="region of interest" description="Disordered" evidence="1">
    <location>
        <begin position="251"/>
        <end position="290"/>
    </location>
</feature>
<dbReference type="AlphaFoldDB" id="A0A0C3Q916"/>
<keyword evidence="3" id="KW-1185">Reference proteome</keyword>
<proteinExistence type="predicted"/>
<evidence type="ECO:0000256" key="1">
    <source>
        <dbReference type="SAM" id="MobiDB-lite"/>
    </source>
</evidence>
<reference evidence="2 3" key="1">
    <citation type="submission" date="2014-04" db="EMBL/GenBank/DDBJ databases">
        <authorList>
            <consortium name="DOE Joint Genome Institute"/>
            <person name="Kuo A."/>
            <person name="Girlanda M."/>
            <person name="Perotto S."/>
            <person name="Kohler A."/>
            <person name="Nagy L.G."/>
            <person name="Floudas D."/>
            <person name="Copeland A."/>
            <person name="Barry K.W."/>
            <person name="Cichocki N."/>
            <person name="Veneault-Fourrey C."/>
            <person name="LaButti K."/>
            <person name="Lindquist E.A."/>
            <person name="Lipzen A."/>
            <person name="Lundell T."/>
            <person name="Morin E."/>
            <person name="Murat C."/>
            <person name="Sun H."/>
            <person name="Tunlid A."/>
            <person name="Henrissat B."/>
            <person name="Grigoriev I.V."/>
            <person name="Hibbett D.S."/>
            <person name="Martin F."/>
            <person name="Nordberg H.P."/>
            <person name="Cantor M.N."/>
            <person name="Hua S.X."/>
        </authorList>
    </citation>
    <scope>NUCLEOTIDE SEQUENCE [LARGE SCALE GENOMIC DNA]</scope>
    <source>
        <strain evidence="2 3">MUT 4182</strain>
    </source>
</reference>
<organism evidence="2 3">
    <name type="scientific">Tulasnella calospora MUT 4182</name>
    <dbReference type="NCBI Taxonomy" id="1051891"/>
    <lineage>
        <taxon>Eukaryota</taxon>
        <taxon>Fungi</taxon>
        <taxon>Dikarya</taxon>
        <taxon>Basidiomycota</taxon>
        <taxon>Agaricomycotina</taxon>
        <taxon>Agaricomycetes</taxon>
        <taxon>Cantharellales</taxon>
        <taxon>Tulasnellaceae</taxon>
        <taxon>Tulasnella</taxon>
    </lineage>
</organism>
<accession>A0A0C3Q916</accession>